<keyword evidence="2" id="KW-1185">Reference proteome</keyword>
<proteinExistence type="predicted"/>
<sequence length="91" mass="10234">MRKGTTINAESHCKILRGVPKAVKNKRRGKLNKGIVLLHDKTSQGTHNTGFASQFWMRGLAASTVQLRSGALRLSRVRQAQRTFGWKTIFQ</sequence>
<evidence type="ECO:0000313" key="1">
    <source>
        <dbReference type="EMBL" id="GBO00941.1"/>
    </source>
</evidence>
<protein>
    <submittedName>
        <fullName evidence="1">Uncharacterized protein</fullName>
    </submittedName>
</protein>
<reference evidence="1 2" key="1">
    <citation type="journal article" date="2019" name="Sci. Rep.">
        <title>Orb-weaving spider Araneus ventricosus genome elucidates the spidroin gene catalogue.</title>
        <authorList>
            <person name="Kono N."/>
            <person name="Nakamura H."/>
            <person name="Ohtoshi R."/>
            <person name="Moran D.A.P."/>
            <person name="Shinohara A."/>
            <person name="Yoshida Y."/>
            <person name="Fujiwara M."/>
            <person name="Mori M."/>
            <person name="Tomita M."/>
            <person name="Arakawa K."/>
        </authorList>
    </citation>
    <scope>NUCLEOTIDE SEQUENCE [LARGE SCALE GENOMIC DNA]</scope>
</reference>
<gene>
    <name evidence="1" type="ORF">AVEN_6472_1</name>
</gene>
<dbReference type="OrthoDB" id="616263at2759"/>
<organism evidence="1 2">
    <name type="scientific">Araneus ventricosus</name>
    <name type="common">Orbweaver spider</name>
    <name type="synonym">Epeira ventricosa</name>
    <dbReference type="NCBI Taxonomy" id="182803"/>
    <lineage>
        <taxon>Eukaryota</taxon>
        <taxon>Metazoa</taxon>
        <taxon>Ecdysozoa</taxon>
        <taxon>Arthropoda</taxon>
        <taxon>Chelicerata</taxon>
        <taxon>Arachnida</taxon>
        <taxon>Araneae</taxon>
        <taxon>Araneomorphae</taxon>
        <taxon>Entelegynae</taxon>
        <taxon>Araneoidea</taxon>
        <taxon>Araneidae</taxon>
        <taxon>Araneus</taxon>
    </lineage>
</organism>
<evidence type="ECO:0000313" key="2">
    <source>
        <dbReference type="Proteomes" id="UP000499080"/>
    </source>
</evidence>
<dbReference type="AlphaFoldDB" id="A0A4Y2TLL1"/>
<dbReference type="Proteomes" id="UP000499080">
    <property type="component" value="Unassembled WGS sequence"/>
</dbReference>
<comment type="caution">
    <text evidence="1">The sequence shown here is derived from an EMBL/GenBank/DDBJ whole genome shotgun (WGS) entry which is preliminary data.</text>
</comment>
<accession>A0A4Y2TLL1</accession>
<name>A0A4Y2TLL1_ARAVE</name>
<dbReference type="EMBL" id="BGPR01029264">
    <property type="protein sequence ID" value="GBO00941.1"/>
    <property type="molecule type" value="Genomic_DNA"/>
</dbReference>